<feature type="region of interest" description="Disordered" evidence="1">
    <location>
        <begin position="31"/>
        <end position="53"/>
    </location>
</feature>
<feature type="region of interest" description="Disordered" evidence="1">
    <location>
        <begin position="321"/>
        <end position="340"/>
    </location>
</feature>
<dbReference type="RefSeq" id="WP_021610142.1">
    <property type="nucleotide sequence ID" value="NZ_KE952061.1"/>
</dbReference>
<evidence type="ECO:0000313" key="2">
    <source>
        <dbReference type="EMBL" id="ERH21038.1"/>
    </source>
</evidence>
<dbReference type="Proteomes" id="UP000016536">
    <property type="component" value="Unassembled WGS sequence"/>
</dbReference>
<evidence type="ECO:0000256" key="1">
    <source>
        <dbReference type="SAM" id="MobiDB-lite"/>
    </source>
</evidence>
<reference evidence="2 3" key="1">
    <citation type="submission" date="2013-08" db="EMBL/GenBank/DDBJ databases">
        <authorList>
            <person name="Weinstock G."/>
            <person name="Sodergren E."/>
            <person name="Wylie T."/>
            <person name="Fulton L."/>
            <person name="Fulton R."/>
            <person name="Fronick C."/>
            <person name="O'Laughlin M."/>
            <person name="Godfrey J."/>
            <person name="Miner T."/>
            <person name="Herter B."/>
            <person name="Appelbaum E."/>
            <person name="Cordes M."/>
            <person name="Lek S."/>
            <person name="Wollam A."/>
            <person name="Pepin K.H."/>
            <person name="Palsikar V.B."/>
            <person name="Mitreva M."/>
            <person name="Wilson R.K."/>
        </authorList>
    </citation>
    <scope>NUCLEOTIDE SEQUENCE [LARGE SCALE GENOMIC DNA]</scope>
    <source>
        <strain evidence="2 3">F0542</strain>
    </source>
</reference>
<comment type="caution">
    <text evidence="2">The sequence shown here is derived from an EMBL/GenBank/DDBJ whole genome shotgun (WGS) entry which is preliminary data.</text>
</comment>
<dbReference type="InterPro" id="IPR043746">
    <property type="entry name" value="DUF5691"/>
</dbReference>
<dbReference type="PATRIC" id="fig|1321818.3.peg.2659"/>
<organism evidence="2 3">
    <name type="scientific">Actinomyces johnsonii F0542</name>
    <dbReference type="NCBI Taxonomy" id="1321818"/>
    <lineage>
        <taxon>Bacteria</taxon>
        <taxon>Bacillati</taxon>
        <taxon>Actinomycetota</taxon>
        <taxon>Actinomycetes</taxon>
        <taxon>Actinomycetales</taxon>
        <taxon>Actinomycetaceae</taxon>
        <taxon>Actinomyces</taxon>
    </lineage>
</organism>
<proteinExistence type="predicted"/>
<name>U1RN19_9ACTO</name>
<sequence>MSDLSPLAKAAVMGTSARPFSAETLPGAVVGVLPPRPRKTRAQDAAETSDAEDGTDVLLDAAAAYGAVHRATIPTIPSSAARDTGWPTSSRPLAPEALCSALEQILVSKPQQQLLATALGLVAECGWRLPAPLLVRVLNETAYRHEERDAVLGVVDERAAAVLRDHPVWGKRIEPLASLPSGDSGSASGDSRDDSVWRLGTTTQRLAYFRRLRAQDPAAARTLMVTSWKKEKAEAREGIVEALATGLSEADLPLLEMAITDRSGGVRQAAAQVLLHLPGSGLVQRAEALAASHMKVTKRFLRTTRVDCRPIEVTDEVLRDEYGERGTGNPSRADVGPPSARRAAAGYPPALLEEVVGRVPIDRWPALIGLSAGQLLEAEVTFDGEPLDLRRALFTADRRGSGALIEACTADAFKRGDRDRFTGMRQYWPSPYSAEHSHRMVSFLRSALGSHRTEDIGYWATQETVKLPVSCHAAVLPEALALMEETSRSDSASSFVTDAVEGLRLRLRLEALRTHPA</sequence>
<dbReference type="AlphaFoldDB" id="U1RN19"/>
<keyword evidence="3" id="KW-1185">Reference proteome</keyword>
<protein>
    <submittedName>
        <fullName evidence="2">Uncharacterized protein</fullName>
    </submittedName>
</protein>
<dbReference type="HOGENOM" id="CLU_526434_0_0_11"/>
<dbReference type="Pfam" id="PF18944">
    <property type="entry name" value="DUF5691"/>
    <property type="match status" value="1"/>
</dbReference>
<evidence type="ECO:0000313" key="3">
    <source>
        <dbReference type="Proteomes" id="UP000016536"/>
    </source>
</evidence>
<dbReference type="EMBL" id="AWSE01000278">
    <property type="protein sequence ID" value="ERH21038.1"/>
    <property type="molecule type" value="Genomic_DNA"/>
</dbReference>
<gene>
    <name evidence="2" type="ORF">HMPREF1979_03234</name>
</gene>
<accession>U1RN19</accession>